<dbReference type="Pfam" id="PF11971">
    <property type="entry name" value="CAMSAP_CH"/>
    <property type="match status" value="1"/>
</dbReference>
<comment type="subcellular location">
    <subcellularLocation>
        <location evidence="1">Cytoplasm</location>
        <location evidence="1">Cytoskeleton</location>
    </subcellularLocation>
</comment>
<feature type="domain" description="UBA" evidence="10">
    <location>
        <begin position="287"/>
        <end position="330"/>
    </location>
</feature>
<dbReference type="Pfam" id="PF23326">
    <property type="entry name" value="UBL_UBAC1"/>
    <property type="match status" value="1"/>
</dbReference>
<dbReference type="InterPro" id="IPR015940">
    <property type="entry name" value="UBA"/>
</dbReference>
<evidence type="ECO:0000256" key="6">
    <source>
        <dbReference type="PROSITE-ProRule" id="PRU00841"/>
    </source>
</evidence>
<feature type="region of interest" description="Disordered" evidence="8">
    <location>
        <begin position="1098"/>
        <end position="1141"/>
    </location>
</feature>
<dbReference type="GO" id="GO:0030507">
    <property type="term" value="F:spectrin binding"/>
    <property type="evidence" value="ECO:0007669"/>
    <property type="project" value="InterPro"/>
</dbReference>
<feature type="compositionally biased region" description="Basic and acidic residues" evidence="8">
    <location>
        <begin position="78"/>
        <end position="91"/>
    </location>
</feature>
<dbReference type="Gene3D" id="3.10.20.360">
    <property type="entry name" value="CKK domain"/>
    <property type="match status" value="1"/>
</dbReference>
<evidence type="ECO:0000256" key="8">
    <source>
        <dbReference type="SAM" id="MobiDB-lite"/>
    </source>
</evidence>
<keyword evidence="2" id="KW-0963">Cytoplasm</keyword>
<dbReference type="InterPro" id="IPR022613">
    <property type="entry name" value="CH_CAMSAP_2"/>
</dbReference>
<dbReference type="SUPFAM" id="SSF47576">
    <property type="entry name" value="Calponin-homology domain, CH-domain"/>
    <property type="match status" value="1"/>
</dbReference>
<feature type="region of interest" description="Disordered" evidence="8">
    <location>
        <begin position="1155"/>
        <end position="1201"/>
    </location>
</feature>
<dbReference type="Pfam" id="PF25532">
    <property type="entry name" value="CH_CAMSAP2_N"/>
    <property type="match status" value="1"/>
</dbReference>
<dbReference type="InterPro" id="IPR058042">
    <property type="entry name" value="CAMSAP_N"/>
</dbReference>
<keyword evidence="4 7" id="KW-0175">Coiled coil</keyword>
<feature type="compositionally biased region" description="Low complexity" evidence="8">
    <location>
        <begin position="1161"/>
        <end position="1172"/>
    </location>
</feature>
<comment type="domain">
    <text evidence="6">The CKK domain binds microtubules.</text>
</comment>
<dbReference type="Gene3D" id="1.10.8.10">
    <property type="entry name" value="DNA helicase RuvA subunit, C-terminal domain"/>
    <property type="match status" value="3"/>
</dbReference>
<feature type="compositionally biased region" description="Polar residues" evidence="8">
    <location>
        <begin position="1734"/>
        <end position="1746"/>
    </location>
</feature>
<dbReference type="CDD" id="cd22265">
    <property type="entry name" value="UDM1_RNF168"/>
    <property type="match status" value="1"/>
</dbReference>
<feature type="region of interest" description="Disordered" evidence="8">
    <location>
        <begin position="64"/>
        <end position="91"/>
    </location>
</feature>
<feature type="compositionally biased region" description="Polar residues" evidence="8">
    <location>
        <begin position="1455"/>
        <end position="1466"/>
    </location>
</feature>
<comment type="similarity">
    <text evidence="6">Belongs to the CAMSAP1 family.</text>
</comment>
<feature type="domain" description="UBA" evidence="10">
    <location>
        <begin position="155"/>
        <end position="201"/>
    </location>
</feature>
<feature type="domain" description="UBA" evidence="10">
    <location>
        <begin position="261"/>
        <end position="290"/>
    </location>
</feature>
<feature type="compositionally biased region" description="Basic and acidic residues" evidence="8">
    <location>
        <begin position="1098"/>
        <end position="1120"/>
    </location>
</feature>
<evidence type="ECO:0000259" key="9">
    <source>
        <dbReference type="PROSITE" id="PS50021"/>
    </source>
</evidence>
<dbReference type="GO" id="GO:0031175">
    <property type="term" value="P:neuron projection development"/>
    <property type="evidence" value="ECO:0007669"/>
    <property type="project" value="InterPro"/>
</dbReference>
<feature type="coiled-coil region" evidence="7">
    <location>
        <begin position="1206"/>
        <end position="1236"/>
    </location>
</feature>
<keyword evidence="13" id="KW-1185">Reference proteome</keyword>
<feature type="compositionally biased region" description="Basic residues" evidence="8">
    <location>
        <begin position="1715"/>
        <end position="1726"/>
    </location>
</feature>
<dbReference type="PANTHER" id="PTHR21595">
    <property type="entry name" value="PATRONIN"/>
    <property type="match status" value="1"/>
</dbReference>
<dbReference type="GO" id="GO:0005516">
    <property type="term" value="F:calmodulin binding"/>
    <property type="evidence" value="ECO:0007669"/>
    <property type="project" value="InterPro"/>
</dbReference>
<dbReference type="CDD" id="cd14270">
    <property type="entry name" value="UBA"/>
    <property type="match status" value="1"/>
</dbReference>
<dbReference type="SMART" id="SM00165">
    <property type="entry name" value="UBA"/>
    <property type="match status" value="3"/>
</dbReference>
<dbReference type="Pfam" id="PF22562">
    <property type="entry name" value="UBA_7"/>
    <property type="match status" value="2"/>
</dbReference>
<reference evidence="13" key="1">
    <citation type="journal article" date="2013" name="Nat. Genet.">
        <title>The draft genomes of soft-shell turtle and green sea turtle yield insights into the development and evolution of the turtle-specific body plan.</title>
        <authorList>
            <person name="Wang Z."/>
            <person name="Pascual-Anaya J."/>
            <person name="Zadissa A."/>
            <person name="Li W."/>
            <person name="Niimura Y."/>
            <person name="Huang Z."/>
            <person name="Li C."/>
            <person name="White S."/>
            <person name="Xiong Z."/>
            <person name="Fang D."/>
            <person name="Wang B."/>
            <person name="Ming Y."/>
            <person name="Chen Y."/>
            <person name="Zheng Y."/>
            <person name="Kuraku S."/>
            <person name="Pignatelli M."/>
            <person name="Herrero J."/>
            <person name="Beal K."/>
            <person name="Nozawa M."/>
            <person name="Li Q."/>
            <person name="Wang J."/>
            <person name="Zhang H."/>
            <person name="Yu L."/>
            <person name="Shigenobu S."/>
            <person name="Wang J."/>
            <person name="Liu J."/>
            <person name="Flicek P."/>
            <person name="Searle S."/>
            <person name="Wang J."/>
            <person name="Kuratani S."/>
            <person name="Yin Y."/>
            <person name="Aken B."/>
            <person name="Zhang G."/>
            <person name="Irie N."/>
        </authorList>
    </citation>
    <scope>NUCLEOTIDE SEQUENCE [LARGE SCALE GENOMIC DNA]</scope>
</reference>
<dbReference type="eggNOG" id="KOG3654">
    <property type="taxonomic scope" value="Eukaryota"/>
</dbReference>
<dbReference type="GO" id="GO:0051011">
    <property type="term" value="F:microtubule minus-end binding"/>
    <property type="evidence" value="ECO:0007669"/>
    <property type="project" value="TreeGrafter"/>
</dbReference>
<dbReference type="CDD" id="cd14304">
    <property type="entry name" value="UBA2_KPC2"/>
    <property type="match status" value="1"/>
</dbReference>
<dbReference type="GO" id="GO:0007026">
    <property type="term" value="P:negative regulation of microtubule depolymerization"/>
    <property type="evidence" value="ECO:0007669"/>
    <property type="project" value="TreeGrafter"/>
</dbReference>
<evidence type="ECO:0000259" key="11">
    <source>
        <dbReference type="PROSITE" id="PS51508"/>
    </source>
</evidence>
<dbReference type="InterPro" id="IPR041926">
    <property type="entry name" value="UBA1_UBAC1"/>
</dbReference>
<dbReference type="PROSITE" id="PS50021">
    <property type="entry name" value="CH"/>
    <property type="match status" value="1"/>
</dbReference>
<evidence type="ECO:0000256" key="7">
    <source>
        <dbReference type="SAM" id="Coils"/>
    </source>
</evidence>
<dbReference type="STRING" id="8469.M7BG75"/>
<evidence type="ECO:0000259" key="10">
    <source>
        <dbReference type="PROSITE" id="PS50030"/>
    </source>
</evidence>
<evidence type="ECO:0000313" key="12">
    <source>
        <dbReference type="EMBL" id="EMP34615.1"/>
    </source>
</evidence>
<feature type="region of interest" description="Disordered" evidence="8">
    <location>
        <begin position="1707"/>
        <end position="1804"/>
    </location>
</feature>
<feature type="compositionally biased region" description="Polar residues" evidence="8">
    <location>
        <begin position="1763"/>
        <end position="1779"/>
    </location>
</feature>
<dbReference type="GO" id="GO:0031122">
    <property type="term" value="P:cytoplasmic microtubule organization"/>
    <property type="evidence" value="ECO:0007669"/>
    <property type="project" value="TreeGrafter"/>
</dbReference>
<evidence type="ECO:0000256" key="1">
    <source>
        <dbReference type="ARBA" id="ARBA00004245"/>
    </source>
</evidence>
<feature type="compositionally biased region" description="Basic and acidic residues" evidence="8">
    <location>
        <begin position="1441"/>
        <end position="1453"/>
    </location>
</feature>
<dbReference type="InterPro" id="IPR032940">
    <property type="entry name" value="CAMSAP"/>
</dbReference>
<dbReference type="InterPro" id="IPR001715">
    <property type="entry name" value="CH_dom"/>
</dbReference>
<evidence type="ECO:0000256" key="4">
    <source>
        <dbReference type="ARBA" id="ARBA00023054"/>
    </source>
</evidence>
<dbReference type="InterPro" id="IPR031372">
    <property type="entry name" value="CAMSAP_CC1"/>
</dbReference>
<feature type="coiled-coil region" evidence="7">
    <location>
        <begin position="1356"/>
        <end position="1383"/>
    </location>
</feature>
<dbReference type="Proteomes" id="UP000031443">
    <property type="component" value="Unassembled WGS sequence"/>
</dbReference>
<evidence type="ECO:0000256" key="5">
    <source>
        <dbReference type="ARBA" id="ARBA00023212"/>
    </source>
</evidence>
<keyword evidence="5" id="KW-0206">Cytoskeleton</keyword>
<keyword evidence="3 6" id="KW-0493">Microtubule</keyword>
<dbReference type="SUPFAM" id="SSF46934">
    <property type="entry name" value="UBA-like"/>
    <property type="match status" value="3"/>
</dbReference>
<dbReference type="CDD" id="cd14303">
    <property type="entry name" value="UBA1_KPC2"/>
    <property type="match status" value="1"/>
</dbReference>
<feature type="compositionally biased region" description="Basic and acidic residues" evidence="8">
    <location>
        <begin position="1188"/>
        <end position="1199"/>
    </location>
</feature>
<dbReference type="SMART" id="SM01051">
    <property type="entry name" value="CAMSAP_CKK"/>
    <property type="match status" value="1"/>
</dbReference>
<dbReference type="InterPro" id="IPR009060">
    <property type="entry name" value="UBA-like_sf"/>
</dbReference>
<dbReference type="InterPro" id="IPR041927">
    <property type="entry name" value="UBA2_UBAC1"/>
</dbReference>
<sequence>MIRSVRAGFRDVDTEWCVPGSLEDPKSITHHKLIHATSEKVLTDTKTVLEENIQDKDVLLLVKKRAPPPPPKMAEVSAEEKRKQEQKAPDKDAIIKATANLPSRNVDRTVAHHNMRDFQTELRKILVSLIEVAQKLLALNPDAVELFKKANAMLDEDEEDRVDEIALRQLTEMGFPESRAVKALRLNHMSVTQAMEWLIEHADDPTVDAPLPGQTSLEAASEVGASSAGAIAGPSLEAGGEEPKDELTEIFKKIRRKREFRPDPRAVIALMEMGFDEKEVIDALRVNNNQQNAAAVIALMEMGFDEKEVIDALRVNNNQQNAACEWLLGDRQPSPEDLDKGIDTTSPLFQAILENPVVQLGLTNPKTLLDLPLYSAINTYRDTVGKMVDVDVCALGDSTRRKMDALTDSAVEIVPLELYDSARAKIAANLQWICAKAYGIDNIPEELKDPFYIDQYEQEHIKPPVIKLLLSSELYCRVCSLILKGDQVAALQGHQSVIQALSRKGIYVMESDDTPVSESDLACAPIKMSSHMAMIDALMMAYTVEMISIEKVVASVKRFSTFSASKELPYDLEDAMVFWINKVNLKMREITEKEVKLKQQLLESPGHQKVRYRRDHLSSRQLPYFPLLEDLMKDGSDGAALLAVIHYYCPEQMKLDDICLKEVTSIADSLYNIQLLREFSNEYLNKCFYLTLEDMLYAPLVLKPNVMVFIAELFWWFENVKPDFVQPRDIQEIKDAKTVLQQKSCRPPVPISNATKRSFMASPASTSPADLQPSIQLPPEACNRYYLHPEESDYLPLSQPTPFALHHATSSDVDPGSGDSISLARSISKDSLASNIVNLTPKHQSHPSSMKTNGKSLLNNVEIEDEDEELIAIIRSDELPDRGDLDLKTVSSRAPSLVATAWSSKTQSEAIESKPDSFYLEPLMPAVLKPAKEKQMINKEDECGEGKQRGFITKRLNEGHVPMVRKKANSNHGDHDINRTFTPISSSDFTAVAAPCTADSMTLFEAGLEAPSPLASSSLEPSSQEQSTGGFFLHTAKVDEDVTSKVNVSYVKSTNPHVPSTTWTMVRQDSDSDLDAEVAEQDLVVVDDHPVVSKYIGEEESAKLQEDMKVKEHEDKDDASGRSSPCLSTISQVSSVSMTSGSVRMTNFAERKLQRLNSYETKSSTSSSQKTTPDGSESCPAPLTTWKQKREQSPTRQNKDNVNLLASELVQLHMQLEEKRRAIEAQKKKMEALSARQRLKLGKAAFLHVVKKGKAVDVPQPLKPEHFAKEYSRNSGEDLDDVSLSSKSEEFLVREEEREEMLYDSQEVTKVKMQENIAFVELHKPKESAAMHEIEKSKIISAALLEDNNGAEVVDINECDLSIEKLNETISTLQQAILKISHQQELLMKSPTVPSPSTRNNSQDQKVKPSIHFVEPLSPTGMSNLRKPPRLVQGRSPRSGRPVELKVAKDRHQNSARIKTPTQSVETLPHLRPFPSNNPFRTPTETGFENSSDHGSGSQDKFFFDSYRRHDESNQRACVLSTSKDANILSEMSKDMNSSLKEGLNSSDCSGKENVPVDEPLRSKVNLIEVDLSDLKAPDEEGEIESQDSSTDMINEGDQKSGVGFFFKCHVLLLPPKLCILCGISILQDEQKAEDELAKKRAAFLLKQQRKAEEARIRKQQLEAEVEQKRDEARRKAEEDRIRKEEEKARRELIKQEYLRKKQQQILEEQGLGKPKSKPKKPRPKSVHREESYSDSGTKCSSTPDNLSSAQSGSSLSLASAATTEPESIHSGGTPSQRVESMESLPILSRNPSRNTERDWENASTASSIASVAEYTGPKLFKEPSSKSNKPIIHNAISHCCLAGKELEKCDANHYIILFRDAGCQFRALYCYYPDTEEIYKLTGTGPKSINKKMIDKLYKYSSDRKQFNVIPAKTMSVSVDALTIHNYLWQAKRPAVPKKTQTRK</sequence>
<feature type="compositionally biased region" description="Polar residues" evidence="8">
    <location>
        <begin position="1395"/>
        <end position="1404"/>
    </location>
</feature>
<dbReference type="InterPro" id="IPR036872">
    <property type="entry name" value="CH_dom_sf"/>
</dbReference>
<feature type="domain" description="CKK" evidence="11">
    <location>
        <begin position="1793"/>
        <end position="1940"/>
    </location>
</feature>
<dbReference type="InterPro" id="IPR038209">
    <property type="entry name" value="CKK_dom_sf"/>
</dbReference>
<proteinExistence type="inferred from homology"/>
<feature type="compositionally biased region" description="Low complexity" evidence="8">
    <location>
        <begin position="1747"/>
        <end position="1762"/>
    </location>
</feature>
<dbReference type="PROSITE" id="PS50030">
    <property type="entry name" value="UBA"/>
    <property type="match status" value="3"/>
</dbReference>
<dbReference type="InterPro" id="IPR011033">
    <property type="entry name" value="PRC_barrel-like_sf"/>
</dbReference>
<dbReference type="GO" id="GO:0036449">
    <property type="term" value="C:microtubule minus-end"/>
    <property type="evidence" value="ECO:0007669"/>
    <property type="project" value="TreeGrafter"/>
</dbReference>
<protein>
    <submittedName>
        <fullName evidence="12">Calmodulin-regulated spectrin-associated protein 1</fullName>
    </submittedName>
</protein>
<feature type="region of interest" description="Disordered" evidence="8">
    <location>
        <begin position="1390"/>
        <end position="1499"/>
    </location>
</feature>
<name>M7BG75_CHEMY</name>
<dbReference type="PROSITE" id="PS51508">
    <property type="entry name" value="CKK"/>
    <property type="match status" value="1"/>
</dbReference>
<evidence type="ECO:0000256" key="2">
    <source>
        <dbReference type="ARBA" id="ARBA00022490"/>
    </source>
</evidence>
<accession>M7BG75</accession>
<dbReference type="PANTHER" id="PTHR21595:SF3">
    <property type="entry name" value="CALMODULIN-REGULATED SPECTRIN-ASSOCIATED PROTEIN 1"/>
    <property type="match status" value="1"/>
</dbReference>
<feature type="compositionally biased region" description="Polar residues" evidence="8">
    <location>
        <begin position="1475"/>
        <end position="1499"/>
    </location>
</feature>
<feature type="domain" description="Calponin-homology (CH)" evidence="9">
    <location>
        <begin position="603"/>
        <end position="718"/>
    </location>
</feature>
<dbReference type="Pfam" id="PF17095">
    <property type="entry name" value="CAMSAP_CC1"/>
    <property type="match status" value="1"/>
</dbReference>
<organism evidence="12 13">
    <name type="scientific">Chelonia mydas</name>
    <name type="common">Green sea-turtle</name>
    <name type="synonym">Chelonia agassizi</name>
    <dbReference type="NCBI Taxonomy" id="8469"/>
    <lineage>
        <taxon>Eukaryota</taxon>
        <taxon>Metazoa</taxon>
        <taxon>Chordata</taxon>
        <taxon>Craniata</taxon>
        <taxon>Vertebrata</taxon>
        <taxon>Euteleostomi</taxon>
        <taxon>Archelosauria</taxon>
        <taxon>Testudinata</taxon>
        <taxon>Testudines</taxon>
        <taxon>Cryptodira</taxon>
        <taxon>Durocryptodira</taxon>
        <taxon>Americhelydia</taxon>
        <taxon>Chelonioidea</taxon>
        <taxon>Cheloniidae</taxon>
        <taxon>Chelonia</taxon>
    </lineage>
</organism>
<dbReference type="InterPro" id="IPR057650">
    <property type="entry name" value="UBL_UBAC1"/>
</dbReference>
<feature type="compositionally biased region" description="Low complexity" evidence="8">
    <location>
        <begin position="1128"/>
        <end position="1141"/>
    </location>
</feature>
<dbReference type="InterPro" id="IPR014797">
    <property type="entry name" value="CKK_CAMSAP"/>
</dbReference>
<evidence type="ECO:0000313" key="13">
    <source>
        <dbReference type="Proteomes" id="UP000031443"/>
    </source>
</evidence>
<dbReference type="SUPFAM" id="SSF50346">
    <property type="entry name" value="PRC-barrel domain"/>
    <property type="match status" value="1"/>
</dbReference>
<feature type="region of interest" description="Disordered" evidence="8">
    <location>
        <begin position="1663"/>
        <end position="1683"/>
    </location>
</feature>
<dbReference type="Pfam" id="PF08683">
    <property type="entry name" value="CAMSAP_CKK"/>
    <property type="match status" value="1"/>
</dbReference>
<gene>
    <name evidence="12" type="ORF">UY3_08192</name>
</gene>
<dbReference type="EMBL" id="KB532021">
    <property type="protein sequence ID" value="EMP34615.1"/>
    <property type="molecule type" value="Genomic_DNA"/>
</dbReference>
<evidence type="ECO:0000256" key="3">
    <source>
        <dbReference type="ARBA" id="ARBA00022701"/>
    </source>
</evidence>